<proteinExistence type="predicted"/>
<evidence type="ECO:0000313" key="2">
    <source>
        <dbReference type="EMBL" id="TXK59044.1"/>
    </source>
</evidence>
<dbReference type="RefSeq" id="WP_187266141.1">
    <property type="nucleotide sequence ID" value="NZ_VRTS01000018.1"/>
</dbReference>
<dbReference type="SUPFAM" id="SSF52096">
    <property type="entry name" value="ClpP/crotonase"/>
    <property type="match status" value="1"/>
</dbReference>
<evidence type="ECO:0000313" key="3">
    <source>
        <dbReference type="Proteomes" id="UP000321248"/>
    </source>
</evidence>
<sequence length="192" mass="20168">MMLLISLSLAASLTAEAPRVPATIATKEGLDFVIATGPIDAGFSERLRAALDSNAAATSLEVESLGGLSEEAYAAANLLNDRGIGIRVRGRCASACALMWASAEQRILFEGARIGFHAGRPSRDPPAILRGAVQRHSSRLAAVAMAKAGFDDEMIERAANTPHESMLWLEVAEAKAAGAVFELAPRTTEPTP</sequence>
<evidence type="ECO:0000256" key="1">
    <source>
        <dbReference type="SAM" id="SignalP"/>
    </source>
</evidence>
<evidence type="ECO:0008006" key="4">
    <source>
        <dbReference type="Google" id="ProtNLM"/>
    </source>
</evidence>
<dbReference type="Gene3D" id="3.90.226.10">
    <property type="entry name" value="2-enoyl-CoA Hydratase, Chain A, domain 1"/>
    <property type="match status" value="1"/>
</dbReference>
<reference evidence="2 3" key="1">
    <citation type="submission" date="2019-08" db="EMBL/GenBank/DDBJ databases">
        <authorList>
            <person name="Karlyshev A.V."/>
        </authorList>
    </citation>
    <scope>NUCLEOTIDE SEQUENCE [LARGE SCALE GENOMIC DNA]</scope>
    <source>
        <strain evidence="2 3">Alg18-2.2</strain>
    </source>
</reference>
<organism evidence="2 3">
    <name type="scientific">Alkalisalibacterium limincola</name>
    <dbReference type="NCBI Taxonomy" id="2699169"/>
    <lineage>
        <taxon>Bacteria</taxon>
        <taxon>Pseudomonadati</taxon>
        <taxon>Pseudomonadota</taxon>
        <taxon>Gammaproteobacteria</taxon>
        <taxon>Lysobacterales</taxon>
        <taxon>Lysobacteraceae</taxon>
        <taxon>Alkalisalibacterium</taxon>
    </lineage>
</organism>
<feature type="signal peptide" evidence="1">
    <location>
        <begin position="1"/>
        <end position="17"/>
    </location>
</feature>
<feature type="chain" id="PRO_5022858424" description="Peptidase S14" evidence="1">
    <location>
        <begin position="18"/>
        <end position="192"/>
    </location>
</feature>
<dbReference type="Proteomes" id="UP000321248">
    <property type="component" value="Unassembled WGS sequence"/>
</dbReference>
<keyword evidence="3" id="KW-1185">Reference proteome</keyword>
<protein>
    <recommendedName>
        <fullName evidence="4">Peptidase S14</fullName>
    </recommendedName>
</protein>
<dbReference type="AlphaFoldDB" id="A0A5C8KJ85"/>
<keyword evidence="1" id="KW-0732">Signal</keyword>
<dbReference type="EMBL" id="VRTS01000018">
    <property type="protein sequence ID" value="TXK59044.1"/>
    <property type="molecule type" value="Genomic_DNA"/>
</dbReference>
<accession>A0A5C8KJ85</accession>
<dbReference type="InterPro" id="IPR029045">
    <property type="entry name" value="ClpP/crotonase-like_dom_sf"/>
</dbReference>
<name>A0A5C8KJ85_9GAMM</name>
<gene>
    <name evidence="2" type="ORF">FU658_14165</name>
</gene>
<comment type="caution">
    <text evidence="2">The sequence shown here is derived from an EMBL/GenBank/DDBJ whole genome shotgun (WGS) entry which is preliminary data.</text>
</comment>